<proteinExistence type="predicted"/>
<dbReference type="EMBL" id="CP028271">
    <property type="protein sequence ID" value="QHM71262.1"/>
    <property type="molecule type" value="Genomic_DNA"/>
</dbReference>
<dbReference type="KEGG" id="mint:C7M51_01548"/>
<accession>A0A6P1PYT4</accession>
<evidence type="ECO:0000313" key="2">
    <source>
        <dbReference type="Proteomes" id="UP000464053"/>
    </source>
</evidence>
<dbReference type="Proteomes" id="UP000464053">
    <property type="component" value="Chromosome"/>
</dbReference>
<name>A0A6P1PYT4_9GAMM</name>
<sequence>MNGFSEQAGEAVRDVLGDAVYALLAAGRPVSNEALAAVITEQYAAEPDLAAELALDLLDSSST</sequence>
<evidence type="ECO:0000313" key="1">
    <source>
        <dbReference type="EMBL" id="QHM71262.1"/>
    </source>
</evidence>
<dbReference type="RefSeq" id="WP_160621263.1">
    <property type="nucleotide sequence ID" value="NZ_CP028271.1"/>
</dbReference>
<dbReference type="AlphaFoldDB" id="A0A6P1PYT4"/>
<protein>
    <submittedName>
        <fullName evidence="1">Uncharacterized protein</fullName>
    </submittedName>
</protein>
<reference evidence="1 2" key="1">
    <citation type="submission" date="2018-03" db="EMBL/GenBank/DDBJ databases">
        <title>Pantoea intestinalis SRCM103226 isolated form the mealworm.</title>
        <authorList>
            <person name="Jeong D.-Y."/>
            <person name="Kim J.W."/>
        </authorList>
    </citation>
    <scope>NUCLEOTIDE SEQUENCE [LARGE SCALE GENOMIC DNA]</scope>
    <source>
        <strain evidence="1 2">SRCM103226</strain>
    </source>
</reference>
<keyword evidence="2" id="KW-1185">Reference proteome</keyword>
<gene>
    <name evidence="1" type="ORF">C7M51_01548</name>
</gene>
<organism evidence="1 2">
    <name type="scientific">Mixta intestinalis</name>
    <dbReference type="NCBI Taxonomy" id="1615494"/>
    <lineage>
        <taxon>Bacteria</taxon>
        <taxon>Pseudomonadati</taxon>
        <taxon>Pseudomonadota</taxon>
        <taxon>Gammaproteobacteria</taxon>
        <taxon>Enterobacterales</taxon>
        <taxon>Erwiniaceae</taxon>
        <taxon>Mixta</taxon>
    </lineage>
</organism>